<organism evidence="10 11">
    <name type="scientific">Lysinibacillus sphaericus OT4b.31</name>
    <dbReference type="NCBI Taxonomy" id="1285586"/>
    <lineage>
        <taxon>Bacteria</taxon>
        <taxon>Bacillati</taxon>
        <taxon>Bacillota</taxon>
        <taxon>Bacilli</taxon>
        <taxon>Bacillales</taxon>
        <taxon>Bacillaceae</taxon>
        <taxon>Lysinibacillus</taxon>
    </lineage>
</organism>
<evidence type="ECO:0000313" key="11">
    <source>
        <dbReference type="Proteomes" id="UP000013911"/>
    </source>
</evidence>
<comment type="subcellular location">
    <subcellularLocation>
        <location evidence="1">Secreted</location>
    </subcellularLocation>
</comment>
<name>R7ZAJ7_LYSSH</name>
<keyword evidence="5" id="KW-0449">Lipoprotein</keyword>
<evidence type="ECO:0000256" key="3">
    <source>
        <dbReference type="ARBA" id="ARBA00023044"/>
    </source>
</evidence>
<dbReference type="Proteomes" id="UP000013911">
    <property type="component" value="Unassembled WGS sequence"/>
</dbReference>
<dbReference type="HOGENOM" id="CLU_204562_0_0_9"/>
<keyword evidence="6" id="KW-0636">Prenylation</keyword>
<comment type="subunit">
    <text evidence="7">Interacts directly with the sensor histidine kinase ComP and stimulates its activity.</text>
</comment>
<gene>
    <name evidence="10" type="ORF">H131_17211</name>
</gene>
<evidence type="ECO:0000256" key="8">
    <source>
        <dbReference type="ARBA" id="ARBA00029545"/>
    </source>
</evidence>
<keyword evidence="4" id="KW-0178">Competence</keyword>
<dbReference type="eggNOG" id="ENOG5030C24">
    <property type="taxonomic scope" value="Bacteria"/>
</dbReference>
<sequence length="52" mass="5883">MIKVIQYLEPKSVLVTLLKDQKASLIGMSFIEKKAILDAFSGEIDLESDIWN</sequence>
<keyword evidence="3" id="KW-0588">Pheromone</keyword>
<dbReference type="OrthoDB" id="2738762at2"/>
<dbReference type="PATRIC" id="fig|1285586.5.peg.3594"/>
<evidence type="ECO:0000256" key="2">
    <source>
        <dbReference type="ARBA" id="ARBA00022525"/>
    </source>
</evidence>
<dbReference type="GO" id="GO:0005186">
    <property type="term" value="F:pheromone activity"/>
    <property type="evidence" value="ECO:0007669"/>
    <property type="project" value="UniProtKB-KW"/>
</dbReference>
<evidence type="ECO:0000256" key="1">
    <source>
        <dbReference type="ARBA" id="ARBA00004613"/>
    </source>
</evidence>
<dbReference type="EMBL" id="AQPX01000024">
    <property type="protein sequence ID" value="EON71152.1"/>
    <property type="molecule type" value="Genomic_DNA"/>
</dbReference>
<evidence type="ECO:0000256" key="7">
    <source>
        <dbReference type="ARBA" id="ARBA00029483"/>
    </source>
</evidence>
<dbReference type="AlphaFoldDB" id="R7ZAJ7"/>
<comment type="caution">
    <text evidence="10">The sequence shown here is derived from an EMBL/GenBank/DDBJ whole genome shotgun (WGS) entry which is preliminary data.</text>
</comment>
<dbReference type="Pfam" id="PF05952">
    <property type="entry name" value="ComX"/>
    <property type="match status" value="1"/>
</dbReference>
<dbReference type="InterPro" id="IPR009233">
    <property type="entry name" value="Competence_ComX_Bacillus"/>
</dbReference>
<evidence type="ECO:0000256" key="6">
    <source>
        <dbReference type="ARBA" id="ARBA00023289"/>
    </source>
</evidence>
<reference evidence="10 11" key="1">
    <citation type="submission" date="2013-04" db="EMBL/GenBank/DDBJ databases">
        <title>Draft genome of the heavy metal tolerant bacterium Lysinibacillus sphaericus strain OT4b.31.</title>
        <authorList>
            <person name="Pena-Montenegro T.D."/>
            <person name="Dussan J."/>
        </authorList>
    </citation>
    <scope>NUCLEOTIDE SEQUENCE [LARGE SCALE GENOMIC DNA]</scope>
    <source>
        <strain evidence="10 11">OT4b.31</strain>
    </source>
</reference>
<evidence type="ECO:0000256" key="9">
    <source>
        <dbReference type="ARBA" id="ARBA00030321"/>
    </source>
</evidence>
<protein>
    <recommendedName>
        <fullName evidence="8">ComX pheromone</fullName>
    </recommendedName>
    <alternativeName>
        <fullName evidence="9">Competence pheromone</fullName>
    </alternativeName>
</protein>
<evidence type="ECO:0000256" key="4">
    <source>
        <dbReference type="ARBA" id="ARBA00023287"/>
    </source>
</evidence>
<dbReference type="RefSeq" id="WP_010860370.1">
    <property type="nucleotide sequence ID" value="NZ_KB933398.1"/>
</dbReference>
<keyword evidence="2" id="KW-0964">Secreted</keyword>
<proteinExistence type="predicted"/>
<evidence type="ECO:0000256" key="5">
    <source>
        <dbReference type="ARBA" id="ARBA00023288"/>
    </source>
</evidence>
<dbReference type="GO" id="GO:0005576">
    <property type="term" value="C:extracellular region"/>
    <property type="evidence" value="ECO:0007669"/>
    <property type="project" value="UniProtKB-SubCell"/>
</dbReference>
<evidence type="ECO:0000313" key="10">
    <source>
        <dbReference type="EMBL" id="EON71152.1"/>
    </source>
</evidence>
<accession>R7ZAJ7</accession>
<dbReference type="GO" id="GO:0030420">
    <property type="term" value="P:establishment of competence for transformation"/>
    <property type="evidence" value="ECO:0007669"/>
    <property type="project" value="UniProtKB-KW"/>
</dbReference>